<dbReference type="EMBL" id="JACGWN010000008">
    <property type="protein sequence ID" value="KAL0440603.1"/>
    <property type="molecule type" value="Genomic_DNA"/>
</dbReference>
<evidence type="ECO:0000313" key="1">
    <source>
        <dbReference type="EMBL" id="KAL0440603.1"/>
    </source>
</evidence>
<accession>A0AAW2WGH6</accession>
<protein>
    <submittedName>
        <fullName evidence="1">Uncharacterized protein</fullName>
    </submittedName>
</protein>
<gene>
    <name evidence="1" type="ORF">Slati_2543300</name>
</gene>
<dbReference type="AlphaFoldDB" id="A0AAW2WGH6"/>
<comment type="caution">
    <text evidence="1">The sequence shown here is derived from an EMBL/GenBank/DDBJ whole genome shotgun (WGS) entry which is preliminary data.</text>
</comment>
<proteinExistence type="predicted"/>
<name>A0AAW2WGH6_9LAMI</name>
<organism evidence="1">
    <name type="scientific">Sesamum latifolium</name>
    <dbReference type="NCBI Taxonomy" id="2727402"/>
    <lineage>
        <taxon>Eukaryota</taxon>
        <taxon>Viridiplantae</taxon>
        <taxon>Streptophyta</taxon>
        <taxon>Embryophyta</taxon>
        <taxon>Tracheophyta</taxon>
        <taxon>Spermatophyta</taxon>
        <taxon>Magnoliopsida</taxon>
        <taxon>eudicotyledons</taxon>
        <taxon>Gunneridae</taxon>
        <taxon>Pentapetalae</taxon>
        <taxon>asterids</taxon>
        <taxon>lamiids</taxon>
        <taxon>Lamiales</taxon>
        <taxon>Pedaliaceae</taxon>
        <taxon>Sesamum</taxon>
    </lineage>
</organism>
<sequence length="65" mass="7203">MEMTTDPMRETLPSLVGVQDEPSLASRLDKNSVRARKYLSSTRIGSSSSSFMSRAQAQIFVFESS</sequence>
<reference evidence="1" key="1">
    <citation type="submission" date="2020-06" db="EMBL/GenBank/DDBJ databases">
        <authorList>
            <person name="Li T."/>
            <person name="Hu X."/>
            <person name="Zhang T."/>
            <person name="Song X."/>
            <person name="Zhang H."/>
            <person name="Dai N."/>
            <person name="Sheng W."/>
            <person name="Hou X."/>
            <person name="Wei L."/>
        </authorList>
    </citation>
    <scope>NUCLEOTIDE SEQUENCE</scope>
    <source>
        <strain evidence="1">KEN1</strain>
        <tissue evidence="1">Leaf</tissue>
    </source>
</reference>
<reference evidence="1" key="2">
    <citation type="journal article" date="2024" name="Plant">
        <title>Genomic evolution and insights into agronomic trait innovations of Sesamum species.</title>
        <authorList>
            <person name="Miao H."/>
            <person name="Wang L."/>
            <person name="Qu L."/>
            <person name="Liu H."/>
            <person name="Sun Y."/>
            <person name="Le M."/>
            <person name="Wang Q."/>
            <person name="Wei S."/>
            <person name="Zheng Y."/>
            <person name="Lin W."/>
            <person name="Duan Y."/>
            <person name="Cao H."/>
            <person name="Xiong S."/>
            <person name="Wang X."/>
            <person name="Wei L."/>
            <person name="Li C."/>
            <person name="Ma Q."/>
            <person name="Ju M."/>
            <person name="Zhao R."/>
            <person name="Li G."/>
            <person name="Mu C."/>
            <person name="Tian Q."/>
            <person name="Mei H."/>
            <person name="Zhang T."/>
            <person name="Gao T."/>
            <person name="Zhang H."/>
        </authorList>
    </citation>
    <scope>NUCLEOTIDE SEQUENCE</scope>
    <source>
        <strain evidence="1">KEN1</strain>
    </source>
</reference>